<proteinExistence type="predicted"/>
<dbReference type="InterPro" id="IPR051077">
    <property type="entry name" value="Ca-dependent_lectin"/>
</dbReference>
<organism evidence="1 2">
    <name type="scientific">Dreissena polymorpha</name>
    <name type="common">Zebra mussel</name>
    <name type="synonym">Mytilus polymorpha</name>
    <dbReference type="NCBI Taxonomy" id="45954"/>
    <lineage>
        <taxon>Eukaryota</taxon>
        <taxon>Metazoa</taxon>
        <taxon>Spiralia</taxon>
        <taxon>Lophotrochozoa</taxon>
        <taxon>Mollusca</taxon>
        <taxon>Bivalvia</taxon>
        <taxon>Autobranchia</taxon>
        <taxon>Heteroconchia</taxon>
        <taxon>Euheterodonta</taxon>
        <taxon>Imparidentia</taxon>
        <taxon>Neoheterodontei</taxon>
        <taxon>Myida</taxon>
        <taxon>Dreissenoidea</taxon>
        <taxon>Dreissenidae</taxon>
        <taxon>Dreissena</taxon>
    </lineage>
</organism>
<accession>A0A9D4BDS4</accession>
<dbReference type="PANTHER" id="PTHR24024:SF18">
    <property type="entry name" value="SHORT-CHAIN COLLAGEN C4-LIKE"/>
    <property type="match status" value="1"/>
</dbReference>
<protein>
    <submittedName>
        <fullName evidence="1">Uncharacterized protein</fullName>
    </submittedName>
</protein>
<sequence length="76" mass="8608">MLPARTSCYSGLTLQYRGFLMSSEANQPGKNYVCVDKDPEEMNESHENTNGALLYLVEAREGSLQKYPYKPGWELS</sequence>
<dbReference type="Proteomes" id="UP000828390">
    <property type="component" value="Unassembled WGS sequence"/>
</dbReference>
<dbReference type="AlphaFoldDB" id="A0A9D4BDS4"/>
<dbReference type="GO" id="GO:0005615">
    <property type="term" value="C:extracellular space"/>
    <property type="evidence" value="ECO:0007669"/>
    <property type="project" value="TreeGrafter"/>
</dbReference>
<name>A0A9D4BDS4_DREPO</name>
<dbReference type="PANTHER" id="PTHR24024">
    <property type="entry name" value="PULMONARY SURFACTANT-ASSOCIATED PROTEIN A"/>
    <property type="match status" value="1"/>
</dbReference>
<evidence type="ECO:0000313" key="2">
    <source>
        <dbReference type="Proteomes" id="UP000828390"/>
    </source>
</evidence>
<reference evidence="1" key="1">
    <citation type="journal article" date="2019" name="bioRxiv">
        <title>The Genome of the Zebra Mussel, Dreissena polymorpha: A Resource for Invasive Species Research.</title>
        <authorList>
            <person name="McCartney M.A."/>
            <person name="Auch B."/>
            <person name="Kono T."/>
            <person name="Mallez S."/>
            <person name="Zhang Y."/>
            <person name="Obille A."/>
            <person name="Becker A."/>
            <person name="Abrahante J.E."/>
            <person name="Garbe J."/>
            <person name="Badalamenti J.P."/>
            <person name="Herman A."/>
            <person name="Mangelson H."/>
            <person name="Liachko I."/>
            <person name="Sullivan S."/>
            <person name="Sone E.D."/>
            <person name="Koren S."/>
            <person name="Silverstein K.A.T."/>
            <person name="Beckman K.B."/>
            <person name="Gohl D.M."/>
        </authorList>
    </citation>
    <scope>NUCLEOTIDE SEQUENCE</scope>
    <source>
        <strain evidence="1">Duluth1</strain>
        <tissue evidence="1">Whole animal</tissue>
    </source>
</reference>
<gene>
    <name evidence="1" type="ORF">DPMN_193630</name>
</gene>
<comment type="caution">
    <text evidence="1">The sequence shown here is derived from an EMBL/GenBank/DDBJ whole genome shotgun (WGS) entry which is preliminary data.</text>
</comment>
<keyword evidence="2" id="KW-1185">Reference proteome</keyword>
<reference evidence="1" key="2">
    <citation type="submission" date="2020-11" db="EMBL/GenBank/DDBJ databases">
        <authorList>
            <person name="McCartney M.A."/>
            <person name="Auch B."/>
            <person name="Kono T."/>
            <person name="Mallez S."/>
            <person name="Becker A."/>
            <person name="Gohl D.M."/>
            <person name="Silverstein K.A.T."/>
            <person name="Koren S."/>
            <person name="Bechman K.B."/>
            <person name="Herman A."/>
            <person name="Abrahante J.E."/>
            <person name="Garbe J."/>
        </authorList>
    </citation>
    <scope>NUCLEOTIDE SEQUENCE</scope>
    <source>
        <strain evidence="1">Duluth1</strain>
        <tissue evidence="1">Whole animal</tissue>
    </source>
</reference>
<dbReference type="EMBL" id="JAIWYP010000046">
    <property type="protein sequence ID" value="KAH3691030.1"/>
    <property type="molecule type" value="Genomic_DNA"/>
</dbReference>
<evidence type="ECO:0000313" key="1">
    <source>
        <dbReference type="EMBL" id="KAH3691030.1"/>
    </source>
</evidence>